<accession>A0A086J5C6</accession>
<protein>
    <submittedName>
        <fullName evidence="1">Uncharacterized protein</fullName>
    </submittedName>
</protein>
<gene>
    <name evidence="1" type="ORF">NESG_00422</name>
</gene>
<reference evidence="1 2" key="1">
    <citation type="journal article" date="2014" name="Genome Announc.">
        <title>Genome Sequence of the Microsporidian Species Nematocida sp1 Strain ERTm6 (ATCC PRA-372).</title>
        <authorList>
            <person name="Bakowski M.A."/>
            <person name="Priest M."/>
            <person name="Young S."/>
            <person name="Cuomo C.A."/>
            <person name="Troemel E.R."/>
        </authorList>
    </citation>
    <scope>NUCLEOTIDE SEQUENCE [LARGE SCALE GENOMIC DNA]</scope>
    <source>
        <strain evidence="1 2">ERTm6</strain>
    </source>
</reference>
<keyword evidence="2" id="KW-1185">Reference proteome</keyword>
<organism evidence="1 2">
    <name type="scientific">Nematocida ausubeli (strain ATCC PRA-371 / ERTm2)</name>
    <name type="common">Nematode killer fungus</name>
    <dbReference type="NCBI Taxonomy" id="1913371"/>
    <lineage>
        <taxon>Eukaryota</taxon>
        <taxon>Fungi</taxon>
        <taxon>Fungi incertae sedis</taxon>
        <taxon>Microsporidia</taxon>
        <taxon>Nematocida</taxon>
    </lineage>
</organism>
<comment type="caution">
    <text evidence="1">The sequence shown here is derived from an EMBL/GenBank/DDBJ whole genome shotgun (WGS) entry which is preliminary data.</text>
</comment>
<name>A0A086J5C6_NEMA1</name>
<evidence type="ECO:0000313" key="1">
    <source>
        <dbReference type="EMBL" id="KFG27344.1"/>
    </source>
</evidence>
<proteinExistence type="predicted"/>
<dbReference type="Proteomes" id="UP000054524">
    <property type="component" value="Unassembled WGS sequence"/>
</dbReference>
<dbReference type="HOGENOM" id="CLU_1390577_0_0_1"/>
<dbReference type="GeneID" id="77675395"/>
<sequence>MNSTKNRLINEIQNRINDRFVKIGENYTPKDPGRQEFRKCGVKRNELTLTIEEVLYDVAVTNEEIHAAEIYATQAGYIHFLTYHAIRRSGWILIKEDIKTEVPNDISRSNLNIYTKYFYKLYQPDKNFNRKISTHISHLLIVTPFHTFSSEIFSALETESLVFAVSHQNTFTIISATQFPTAESLLSNYIPNKRVH</sequence>
<dbReference type="AlphaFoldDB" id="A0A086J5C6"/>
<evidence type="ECO:0000313" key="2">
    <source>
        <dbReference type="Proteomes" id="UP000054524"/>
    </source>
</evidence>
<dbReference type="RefSeq" id="XP_052905899.1">
    <property type="nucleotide sequence ID" value="XM_053048074.1"/>
</dbReference>
<dbReference type="EMBL" id="AKIJ01000001">
    <property type="protein sequence ID" value="KFG27344.1"/>
    <property type="molecule type" value="Genomic_DNA"/>
</dbReference>